<name>A0A1D2JQZ5_BROTH</name>
<evidence type="ECO:0000313" key="3">
    <source>
        <dbReference type="EMBL" id="SPP28735.1"/>
    </source>
</evidence>
<dbReference type="Proteomes" id="UP000243591">
    <property type="component" value="Chromosome"/>
</dbReference>
<dbReference type="OrthoDB" id="9804829at2"/>
<dbReference type="Proteomes" id="UP000270190">
    <property type="component" value="Unassembled WGS sequence"/>
</dbReference>
<dbReference type="GeneID" id="66538060"/>
<dbReference type="Pfam" id="PF22564">
    <property type="entry name" value="HAAS"/>
    <property type="match status" value="1"/>
</dbReference>
<sequence>MNKNQFIMTLSKHLKRLPAEERDDILTYYSEFIDEGMTMKTENEVIAEIGSPKRIAREVTADFAIKELNDKDTSVKRRSTTLWWVMAGILSSPVTLPLMVVVVALLMVAAVVSLTLVVCYAVVFIAFTISGLGAAIAGILIIPENVASSFFFVGIGFVAMAIGGLLMLPFKTFCQFLFKVISGTIQKLYRKIQSKRGVNR</sequence>
<accession>A0A1D2JQZ5</accession>
<feature type="transmembrane region" description="Helical" evidence="1">
    <location>
        <begin position="149"/>
        <end position="170"/>
    </location>
</feature>
<reference evidence="2 4" key="1">
    <citation type="submission" date="2017-09" db="EMBL/GenBank/DDBJ databases">
        <title>Complete Genome Sequences of Two Strains of the Meat Spoilage Bacterium Brochothrix thermosphacta Isolated from Ground Chicken.</title>
        <authorList>
            <person name="Paoli G.C."/>
            <person name="Wijey C."/>
            <person name="Chen C.-Y."/>
            <person name="Nguyen L."/>
            <person name="Yan X."/>
            <person name="Irwin P.L."/>
        </authorList>
    </citation>
    <scope>NUCLEOTIDE SEQUENCE [LARGE SCALE GENOMIC DNA]</scope>
    <source>
        <strain evidence="2 4">BI</strain>
    </source>
</reference>
<gene>
    <name evidence="3" type="ORF">BTBSAS_30053</name>
    <name evidence="2" type="ORF">CNY62_02705</name>
</gene>
<dbReference type="EMBL" id="CP023483">
    <property type="protein sequence ID" value="ATF25390.1"/>
    <property type="molecule type" value="Genomic_DNA"/>
</dbReference>
<keyword evidence="4" id="KW-1185">Reference proteome</keyword>
<feature type="transmembrane region" description="Helical" evidence="1">
    <location>
        <begin position="81"/>
        <end position="108"/>
    </location>
</feature>
<keyword evidence="1" id="KW-1133">Transmembrane helix</keyword>
<reference evidence="5" key="2">
    <citation type="submission" date="2018-04" db="EMBL/GenBank/DDBJ databases">
        <authorList>
            <person name="Illikoud N."/>
        </authorList>
    </citation>
    <scope>NUCLEOTIDE SEQUENCE [LARGE SCALE GENOMIC DNA]</scope>
</reference>
<feature type="transmembrane region" description="Helical" evidence="1">
    <location>
        <begin position="114"/>
        <end position="142"/>
    </location>
</feature>
<dbReference type="STRING" id="2756.BFR44_01180"/>
<proteinExistence type="predicted"/>
<evidence type="ECO:0000313" key="5">
    <source>
        <dbReference type="Proteomes" id="UP000270190"/>
    </source>
</evidence>
<keyword evidence="1" id="KW-0472">Membrane</keyword>
<organism evidence="2 4">
    <name type="scientific">Brochothrix thermosphacta</name>
    <name type="common">Microbacterium thermosphactum</name>
    <dbReference type="NCBI Taxonomy" id="2756"/>
    <lineage>
        <taxon>Bacteria</taxon>
        <taxon>Bacillati</taxon>
        <taxon>Bacillota</taxon>
        <taxon>Bacilli</taxon>
        <taxon>Bacillales</taxon>
        <taxon>Listeriaceae</taxon>
        <taxon>Brochothrix</taxon>
    </lineage>
</organism>
<evidence type="ECO:0000313" key="4">
    <source>
        <dbReference type="Proteomes" id="UP000243591"/>
    </source>
</evidence>
<dbReference type="AlphaFoldDB" id="A0A1D2JQZ5"/>
<evidence type="ECO:0000256" key="1">
    <source>
        <dbReference type="SAM" id="Phobius"/>
    </source>
</evidence>
<protein>
    <submittedName>
        <fullName evidence="2">DUF1700 domain-containing protein</fullName>
    </submittedName>
</protein>
<evidence type="ECO:0000313" key="2">
    <source>
        <dbReference type="EMBL" id="ATF25390.1"/>
    </source>
</evidence>
<dbReference type="KEGG" id="bths:CNY62_02705"/>
<dbReference type="EMBL" id="OUNC01000023">
    <property type="protein sequence ID" value="SPP28735.1"/>
    <property type="molecule type" value="Genomic_DNA"/>
</dbReference>
<dbReference type="RefSeq" id="WP_029092379.1">
    <property type="nucleotide sequence ID" value="NZ_CBCPHX010000003.1"/>
</dbReference>
<keyword evidence="1" id="KW-0812">Transmembrane</keyword>
<reference evidence="3" key="3">
    <citation type="submission" date="2018-04" db="EMBL/GenBank/DDBJ databases">
        <authorList>
            <person name="Go L.Y."/>
            <person name="Mitchell J.A."/>
        </authorList>
    </citation>
    <scope>NUCLEOTIDE SEQUENCE</scope>
    <source>
        <strain evidence="3">BSAS1 3</strain>
    </source>
</reference>